<keyword evidence="4" id="KW-1185">Reference proteome</keyword>
<keyword evidence="2" id="KW-0472">Membrane</keyword>
<dbReference type="EMBL" id="JAKIXB020000008">
    <property type="protein sequence ID" value="KAL1606043.1"/>
    <property type="molecule type" value="Genomic_DNA"/>
</dbReference>
<reference evidence="3 4" key="1">
    <citation type="submission" date="2024-02" db="EMBL/GenBank/DDBJ databases">
        <title>De novo assembly and annotation of 12 fungi associated with fruit tree decline syndrome in Ontario, Canada.</title>
        <authorList>
            <person name="Sulman M."/>
            <person name="Ellouze W."/>
            <person name="Ilyukhin E."/>
        </authorList>
    </citation>
    <scope>NUCLEOTIDE SEQUENCE [LARGE SCALE GENOMIC DNA]</scope>
    <source>
        <strain evidence="3 4">M97-236</strain>
    </source>
</reference>
<evidence type="ECO:0000313" key="3">
    <source>
        <dbReference type="EMBL" id="KAL1606043.1"/>
    </source>
</evidence>
<accession>A0ABR3RPA7</accession>
<name>A0ABR3RPA7_9PLEO</name>
<feature type="transmembrane region" description="Helical" evidence="2">
    <location>
        <begin position="6"/>
        <end position="28"/>
    </location>
</feature>
<sequence length="205" mass="22228">MDSTYMLQPGIVVAAVSALLFGALLFYWSRTKSLREAIERNNGTVRRVSASPNQMVEYKQPNVTDHAHTGSAMGFQFPVHPAAHPGSHPSRPGPGTYEHQHNTSVSGYFPNNYTAKYNSPTATHPAYQTVPPGSPPPGVMGLNRHPFMHQAVVKATTRGGGTPAPGYYEIFTPGQHQVQERAVEMEAITAANQADEGDVNRASKF</sequence>
<feature type="compositionally biased region" description="Low complexity" evidence="1">
    <location>
        <begin position="84"/>
        <end position="95"/>
    </location>
</feature>
<feature type="region of interest" description="Disordered" evidence="1">
    <location>
        <begin position="79"/>
        <end position="111"/>
    </location>
</feature>
<dbReference type="Proteomes" id="UP001521222">
    <property type="component" value="Unassembled WGS sequence"/>
</dbReference>
<evidence type="ECO:0000313" key="4">
    <source>
        <dbReference type="Proteomes" id="UP001521222"/>
    </source>
</evidence>
<proteinExistence type="predicted"/>
<evidence type="ECO:0000256" key="2">
    <source>
        <dbReference type="SAM" id="Phobius"/>
    </source>
</evidence>
<comment type="caution">
    <text evidence="3">The sequence shown here is derived from an EMBL/GenBank/DDBJ whole genome shotgun (WGS) entry which is preliminary data.</text>
</comment>
<keyword evidence="2" id="KW-0812">Transmembrane</keyword>
<organism evidence="3 4">
    <name type="scientific">Nothophoma quercina</name>
    <dbReference type="NCBI Taxonomy" id="749835"/>
    <lineage>
        <taxon>Eukaryota</taxon>
        <taxon>Fungi</taxon>
        <taxon>Dikarya</taxon>
        <taxon>Ascomycota</taxon>
        <taxon>Pezizomycotina</taxon>
        <taxon>Dothideomycetes</taxon>
        <taxon>Pleosporomycetidae</taxon>
        <taxon>Pleosporales</taxon>
        <taxon>Pleosporineae</taxon>
        <taxon>Didymellaceae</taxon>
        <taxon>Nothophoma</taxon>
    </lineage>
</organism>
<gene>
    <name evidence="3" type="ORF">SLS59_003168</name>
</gene>
<keyword evidence="2" id="KW-1133">Transmembrane helix</keyword>
<feature type="compositionally biased region" description="Polar residues" evidence="1">
    <location>
        <begin position="102"/>
        <end position="111"/>
    </location>
</feature>
<protein>
    <submittedName>
        <fullName evidence="3">Uncharacterized protein</fullName>
    </submittedName>
</protein>
<evidence type="ECO:0000256" key="1">
    <source>
        <dbReference type="SAM" id="MobiDB-lite"/>
    </source>
</evidence>